<comment type="subcellular location">
    <subcellularLocation>
        <location evidence="1">Membrane</location>
        <topology evidence="1">Multi-pass membrane protein</topology>
    </subcellularLocation>
</comment>
<dbReference type="PANTHER" id="PTHR12952">
    <property type="entry name" value="SYS1"/>
    <property type="match status" value="1"/>
</dbReference>
<comment type="caution">
    <text evidence="6">The sequence shown here is derived from an EMBL/GenBank/DDBJ whole genome shotgun (WGS) entry which is preliminary data.</text>
</comment>
<evidence type="ECO:0000313" key="7">
    <source>
        <dbReference type="Proteomes" id="UP000232323"/>
    </source>
</evidence>
<evidence type="ECO:0000256" key="2">
    <source>
        <dbReference type="ARBA" id="ARBA00022692"/>
    </source>
</evidence>
<evidence type="ECO:0000256" key="1">
    <source>
        <dbReference type="ARBA" id="ARBA00004141"/>
    </source>
</evidence>
<dbReference type="GO" id="GO:0016020">
    <property type="term" value="C:membrane"/>
    <property type="evidence" value="ECO:0007669"/>
    <property type="project" value="UniProtKB-SubCell"/>
</dbReference>
<dbReference type="OrthoDB" id="542931at2759"/>
<dbReference type="Proteomes" id="UP000232323">
    <property type="component" value="Unassembled WGS sequence"/>
</dbReference>
<protein>
    <recommendedName>
        <fullName evidence="8">Protein SYS1 homolog</fullName>
    </recommendedName>
</protein>
<feature type="transmembrane region" description="Helical" evidence="5">
    <location>
        <begin position="94"/>
        <end position="115"/>
    </location>
</feature>
<evidence type="ECO:0000313" key="6">
    <source>
        <dbReference type="EMBL" id="GAX79648.1"/>
    </source>
</evidence>
<dbReference type="AlphaFoldDB" id="A0A250X9A2"/>
<feature type="transmembrane region" description="Helical" evidence="5">
    <location>
        <begin position="66"/>
        <end position="87"/>
    </location>
</feature>
<accession>A0A250X9A2</accession>
<name>A0A250X9A2_9CHLO</name>
<feature type="transmembrane region" description="Helical" evidence="5">
    <location>
        <begin position="121"/>
        <end position="144"/>
    </location>
</feature>
<evidence type="ECO:0000256" key="3">
    <source>
        <dbReference type="ARBA" id="ARBA00022989"/>
    </source>
</evidence>
<evidence type="ECO:0000256" key="4">
    <source>
        <dbReference type="ARBA" id="ARBA00023136"/>
    </source>
</evidence>
<keyword evidence="2 5" id="KW-0812">Transmembrane</keyword>
<dbReference type="Pfam" id="PF09801">
    <property type="entry name" value="SYS1"/>
    <property type="match status" value="1"/>
</dbReference>
<gene>
    <name evidence="6" type="ORF">CEUSTIGMA_g7089.t1</name>
</gene>
<keyword evidence="7" id="KW-1185">Reference proteome</keyword>
<evidence type="ECO:0008006" key="8">
    <source>
        <dbReference type="Google" id="ProtNLM"/>
    </source>
</evidence>
<sequence>MATKQDQESRTILKKLSIFLVLFYSIYYILSIVLVGGFHVNWQQLGRFPFRINQFEFNPAAGGDALGAWLAMVLTFTCSLALTYLVVKATRKAWDYVVTTSLFHFVICCIVNQAFPVNWIWWLTLILCNVILSLAAEITNYYLVDMRDIQLDH</sequence>
<dbReference type="InterPro" id="IPR019185">
    <property type="entry name" value="Integral_membrane_SYS1-rel"/>
</dbReference>
<proteinExistence type="predicted"/>
<organism evidence="6 7">
    <name type="scientific">Chlamydomonas eustigma</name>
    <dbReference type="NCBI Taxonomy" id="1157962"/>
    <lineage>
        <taxon>Eukaryota</taxon>
        <taxon>Viridiplantae</taxon>
        <taxon>Chlorophyta</taxon>
        <taxon>core chlorophytes</taxon>
        <taxon>Chlorophyceae</taxon>
        <taxon>CS clade</taxon>
        <taxon>Chlamydomonadales</taxon>
        <taxon>Chlamydomonadaceae</taxon>
        <taxon>Chlamydomonas</taxon>
    </lineage>
</organism>
<keyword evidence="4 5" id="KW-0472">Membrane</keyword>
<feature type="transmembrane region" description="Helical" evidence="5">
    <location>
        <begin position="21"/>
        <end position="40"/>
    </location>
</feature>
<dbReference type="PANTHER" id="PTHR12952:SF1">
    <property type="entry name" value="TRANSMEMBRANE PROTEIN 244"/>
    <property type="match status" value="1"/>
</dbReference>
<reference evidence="6 7" key="1">
    <citation type="submission" date="2017-08" db="EMBL/GenBank/DDBJ databases">
        <title>Acidophilic green algal genome provides insights into adaptation to an acidic environment.</title>
        <authorList>
            <person name="Hirooka S."/>
            <person name="Hirose Y."/>
            <person name="Kanesaki Y."/>
            <person name="Higuchi S."/>
            <person name="Fujiwara T."/>
            <person name="Onuma R."/>
            <person name="Era A."/>
            <person name="Ohbayashi R."/>
            <person name="Uzuka A."/>
            <person name="Nozaki H."/>
            <person name="Yoshikawa H."/>
            <person name="Miyagishima S.Y."/>
        </authorList>
    </citation>
    <scope>NUCLEOTIDE SEQUENCE [LARGE SCALE GENOMIC DNA]</scope>
    <source>
        <strain evidence="6 7">NIES-2499</strain>
    </source>
</reference>
<keyword evidence="3 5" id="KW-1133">Transmembrane helix</keyword>
<dbReference type="EMBL" id="BEGY01000044">
    <property type="protein sequence ID" value="GAX79648.1"/>
    <property type="molecule type" value="Genomic_DNA"/>
</dbReference>
<evidence type="ECO:0000256" key="5">
    <source>
        <dbReference type="SAM" id="Phobius"/>
    </source>
</evidence>